<keyword evidence="7" id="KW-1185">Reference proteome</keyword>
<protein>
    <recommendedName>
        <fullName evidence="5">3-deoxy-manno-octulosonate cytidylyltransferase</fullName>
        <ecNumber evidence="5">2.7.7.38</ecNumber>
    </recommendedName>
    <alternativeName>
        <fullName evidence="5">CMP-2-keto-3-deoxyoctulosonic acid synthase</fullName>
        <shortName evidence="5">CKS</shortName>
        <shortName evidence="5">CMP-KDO synthase</shortName>
    </alternativeName>
</protein>
<evidence type="ECO:0000256" key="5">
    <source>
        <dbReference type="HAMAP-Rule" id="MF_00057"/>
    </source>
</evidence>
<dbReference type="AlphaFoldDB" id="A0A0H4VK89"/>
<dbReference type="SUPFAM" id="SSF53448">
    <property type="entry name" value="Nucleotide-diphospho-sugar transferases"/>
    <property type="match status" value="1"/>
</dbReference>
<dbReference type="Proteomes" id="UP000036458">
    <property type="component" value="Chromosome"/>
</dbReference>
<sequence length="249" mass="27877">MKALGIIPARFASTRYPGKPLVLLGGKSMIQRVYEQASKSQLQAVVVATDDERIKQHVEAFGGTGVMTSPEHQSGTDRCQEAYSQLGEAFEVIVNIQGDEPFIQPEQIDKVLGCFAQQEAQIATLIKPVQNQEELLSPNSPKVVVGAQGQALYFSRHPIPYLRGVDETDWLQHHVFYKHIGIYGYRTQVLAQLTQLQPSLLEKAESLEQLRWLEHGFKIITAITHAETIGIDTPSDLEKALEYLQRIKN</sequence>
<dbReference type="FunFam" id="3.90.550.10:FF:000011">
    <property type="entry name" value="3-deoxy-manno-octulosonate cytidylyltransferase"/>
    <property type="match status" value="1"/>
</dbReference>
<dbReference type="GO" id="GO:0016020">
    <property type="term" value="C:membrane"/>
    <property type="evidence" value="ECO:0007669"/>
    <property type="project" value="UniProtKB-SubCell"/>
</dbReference>
<comment type="function">
    <text evidence="5">Activates KDO (a required 8-carbon sugar) for incorporation into bacterial lipopolysaccharide in Gram-negative bacteria.</text>
</comment>
<accession>A0A0H4VK89</accession>
<evidence type="ECO:0000313" key="7">
    <source>
        <dbReference type="Proteomes" id="UP000036458"/>
    </source>
</evidence>
<dbReference type="PANTHER" id="PTHR42866:SF2">
    <property type="entry name" value="3-DEOXY-MANNO-OCTULOSONATE CYTIDYLYLTRANSFERASE, MITOCHONDRIAL"/>
    <property type="match status" value="1"/>
</dbReference>
<gene>
    <name evidence="5" type="primary">kdsB</name>
    <name evidence="6" type="ORF">TH63_09090</name>
</gene>
<keyword evidence="2 5" id="KW-0808">Transferase</keyword>
<dbReference type="NCBIfam" id="TIGR00466">
    <property type="entry name" value="kdsB"/>
    <property type="match status" value="1"/>
</dbReference>
<dbReference type="GO" id="GO:0033468">
    <property type="term" value="P:CMP-keto-3-deoxy-D-manno-octulosonic acid biosynthetic process"/>
    <property type="evidence" value="ECO:0007669"/>
    <property type="project" value="UniProtKB-UniRule"/>
</dbReference>
<dbReference type="UniPathway" id="UPA00358">
    <property type="reaction ID" value="UER00476"/>
</dbReference>
<evidence type="ECO:0000256" key="1">
    <source>
        <dbReference type="ARBA" id="ARBA00004370"/>
    </source>
</evidence>
<dbReference type="PANTHER" id="PTHR42866">
    <property type="entry name" value="3-DEOXY-MANNO-OCTULOSONATE CYTIDYLYLTRANSFERASE"/>
    <property type="match status" value="1"/>
</dbReference>
<dbReference type="HAMAP" id="MF_00057">
    <property type="entry name" value="KdsB"/>
    <property type="match status" value="1"/>
</dbReference>
<dbReference type="RefSeq" id="WP_048920672.1">
    <property type="nucleotide sequence ID" value="NZ_CP010777.1"/>
</dbReference>
<dbReference type="InterPro" id="IPR003329">
    <property type="entry name" value="Cytidylyl_trans"/>
</dbReference>
<evidence type="ECO:0000256" key="3">
    <source>
        <dbReference type="ARBA" id="ARBA00022695"/>
    </source>
</evidence>
<comment type="subcellular location">
    <subcellularLocation>
        <location evidence="5">Cytoplasm</location>
    </subcellularLocation>
    <subcellularLocation>
        <location evidence="1">Membrane</location>
    </subcellularLocation>
</comment>
<comment type="pathway">
    <text evidence="5">Nucleotide-sugar biosynthesis; CMP-3-deoxy-D-manno-octulosonate biosynthesis; CMP-3-deoxy-D-manno-octulosonate from 3-deoxy-D-manno-octulosonate and CTP: step 1/1.</text>
</comment>
<evidence type="ECO:0000256" key="4">
    <source>
        <dbReference type="ARBA" id="ARBA00022985"/>
    </source>
</evidence>
<dbReference type="InterPro" id="IPR004528">
    <property type="entry name" value="KdsB"/>
</dbReference>
<comment type="catalytic activity">
    <reaction evidence="5">
        <text>3-deoxy-alpha-D-manno-oct-2-ulosonate + CTP = CMP-3-deoxy-beta-D-manno-octulosonate + diphosphate</text>
        <dbReference type="Rhea" id="RHEA:23448"/>
        <dbReference type="ChEBI" id="CHEBI:33019"/>
        <dbReference type="ChEBI" id="CHEBI:37563"/>
        <dbReference type="ChEBI" id="CHEBI:85986"/>
        <dbReference type="ChEBI" id="CHEBI:85987"/>
        <dbReference type="EC" id="2.7.7.38"/>
    </reaction>
</comment>
<dbReference type="KEGG" id="ruf:TH63_09090"/>
<dbReference type="NCBIfam" id="NF003952">
    <property type="entry name" value="PRK05450.1-5"/>
    <property type="match status" value="1"/>
</dbReference>
<proteinExistence type="inferred from homology"/>
<evidence type="ECO:0000313" key="6">
    <source>
        <dbReference type="EMBL" id="AKQ45768.1"/>
    </source>
</evidence>
<dbReference type="Gene3D" id="3.90.550.10">
    <property type="entry name" value="Spore Coat Polysaccharide Biosynthesis Protein SpsA, Chain A"/>
    <property type="match status" value="1"/>
</dbReference>
<keyword evidence="3 5" id="KW-0548">Nucleotidyltransferase</keyword>
<dbReference type="GO" id="GO:0008690">
    <property type="term" value="F:3-deoxy-manno-octulosonate cytidylyltransferase activity"/>
    <property type="evidence" value="ECO:0007669"/>
    <property type="project" value="UniProtKB-UniRule"/>
</dbReference>
<dbReference type="CDD" id="cd02517">
    <property type="entry name" value="CMP-KDO-Synthetase"/>
    <property type="match status" value="1"/>
</dbReference>
<dbReference type="Pfam" id="PF02348">
    <property type="entry name" value="CTP_transf_3"/>
    <property type="match status" value="1"/>
</dbReference>
<dbReference type="EMBL" id="CP010777">
    <property type="protein sequence ID" value="AKQ45768.1"/>
    <property type="molecule type" value="Genomic_DNA"/>
</dbReference>
<dbReference type="OrthoDB" id="9815559at2"/>
<dbReference type="EC" id="2.7.7.38" evidence="5"/>
<dbReference type="PATRIC" id="fig|1379910.4.peg.1972"/>
<dbReference type="STRING" id="1379910.TH63_09090"/>
<keyword evidence="5" id="KW-0963">Cytoplasm</keyword>
<dbReference type="NCBIfam" id="NF003950">
    <property type="entry name" value="PRK05450.1-3"/>
    <property type="match status" value="1"/>
</dbReference>
<keyword evidence="4 5" id="KW-0448">Lipopolysaccharide biosynthesis</keyword>
<name>A0A0H4VK89_9BACT</name>
<comment type="similarity">
    <text evidence="5">Belongs to the KdsB family.</text>
</comment>
<dbReference type="InterPro" id="IPR029044">
    <property type="entry name" value="Nucleotide-diphossugar_trans"/>
</dbReference>
<evidence type="ECO:0000256" key="2">
    <source>
        <dbReference type="ARBA" id="ARBA00022679"/>
    </source>
</evidence>
<reference evidence="6 7" key="1">
    <citation type="submission" date="2015-01" db="EMBL/GenBank/DDBJ databases">
        <title>Rufibacter sp./DG31D/ whole genome sequencing.</title>
        <authorList>
            <person name="Kim M.K."/>
            <person name="Srinivasan S."/>
            <person name="Lee J.-J."/>
        </authorList>
    </citation>
    <scope>NUCLEOTIDE SEQUENCE [LARGE SCALE GENOMIC DNA]</scope>
    <source>
        <strain evidence="6 7">DG31D</strain>
    </source>
</reference>
<organism evidence="6 7">
    <name type="scientific">Rufibacter radiotolerans</name>
    <dbReference type="NCBI Taxonomy" id="1379910"/>
    <lineage>
        <taxon>Bacteria</taxon>
        <taxon>Pseudomonadati</taxon>
        <taxon>Bacteroidota</taxon>
        <taxon>Cytophagia</taxon>
        <taxon>Cytophagales</taxon>
        <taxon>Hymenobacteraceae</taxon>
        <taxon>Rufibacter</taxon>
    </lineage>
</organism>
<dbReference type="GO" id="GO:0009103">
    <property type="term" value="P:lipopolysaccharide biosynthetic process"/>
    <property type="evidence" value="ECO:0007669"/>
    <property type="project" value="UniProtKB-UniRule"/>
</dbReference>
<dbReference type="NCBIfam" id="NF009905">
    <property type="entry name" value="PRK13368.1"/>
    <property type="match status" value="1"/>
</dbReference>
<dbReference type="GO" id="GO:0005829">
    <property type="term" value="C:cytosol"/>
    <property type="evidence" value="ECO:0007669"/>
    <property type="project" value="TreeGrafter"/>
</dbReference>